<keyword evidence="7" id="KW-1185">Reference proteome</keyword>
<evidence type="ECO:0000256" key="1">
    <source>
        <dbReference type="ARBA" id="ARBA00009902"/>
    </source>
</evidence>
<name>A0A0F5LCF8_9HYPH</name>
<dbReference type="PANTHER" id="PTHR43101:SF1">
    <property type="entry name" value="BETA-FRUCTOSIDASE"/>
    <property type="match status" value="1"/>
</dbReference>
<evidence type="ECO:0000256" key="3">
    <source>
        <dbReference type="ARBA" id="ARBA00022801"/>
    </source>
</evidence>
<protein>
    <recommendedName>
        <fullName evidence="2">beta-fructofuranosidase</fullName>
        <ecNumber evidence="2">3.2.1.26</ecNumber>
    </recommendedName>
</protein>
<dbReference type="AlphaFoldDB" id="A0A0F5LCF8"/>
<dbReference type="InterPro" id="IPR051214">
    <property type="entry name" value="GH32_Enzymes"/>
</dbReference>
<dbReference type="RefSeq" id="WP_046141950.1">
    <property type="nucleotide sequence ID" value="NZ_LAJG01000014.1"/>
</dbReference>
<comment type="similarity">
    <text evidence="1">Belongs to the glycosyl hydrolase 32 family.</text>
</comment>
<dbReference type="CDD" id="cd18609">
    <property type="entry name" value="GH32-like"/>
    <property type="match status" value="1"/>
</dbReference>
<dbReference type="Gene3D" id="2.115.10.20">
    <property type="entry name" value="Glycosyl hydrolase domain, family 43"/>
    <property type="match status" value="1"/>
</dbReference>
<accession>A0A0F5LCF8</accession>
<reference evidence="6 7" key="1">
    <citation type="submission" date="2015-03" db="EMBL/GenBank/DDBJ databases">
        <authorList>
            <person name="Hassan Y.I."/>
            <person name="Lepp D."/>
            <person name="Zhou T."/>
        </authorList>
    </citation>
    <scope>NUCLEOTIDE SEQUENCE [LARGE SCALE GENOMIC DNA]</scope>
    <source>
        <strain evidence="6 7">GH2-10</strain>
    </source>
</reference>
<sequence length="319" mass="34989">MGFNLSDHWVWDFWLADDGADYHLYYLHAPKSLGNPDLRHRNARIGHATSTDLATWTDHGRAFDAGAPGSFDGSATWTGSVVRDPTGLWRMFYTGSRFLSPDSAANIETVCLATSADLSTWTKQPGPILSADPALYETLGTSSWPEEAWRDPWVFWDEQSQLWHMLITARSKTGTEPDRGVMAHATSSDLFNWTIQPALSQPGSGFAHLEVFHIVEAGGRKHVVFCCDSAKLCGDRSGAVGGIWTQPLESFPADVDFRQARLLVDERLYAGRVVFDRTGRPNLLAFNNVGAAGDFLGGISDPLPLVIGKDGYLELESAA</sequence>
<dbReference type="EC" id="3.2.1.26" evidence="2"/>
<keyword evidence="3 6" id="KW-0378">Hydrolase</keyword>
<dbReference type="PATRIC" id="fig|361041.3.peg.350"/>
<organism evidence="6 7">
    <name type="scientific">Devosia soli</name>
    <dbReference type="NCBI Taxonomy" id="361041"/>
    <lineage>
        <taxon>Bacteria</taxon>
        <taxon>Pseudomonadati</taxon>
        <taxon>Pseudomonadota</taxon>
        <taxon>Alphaproteobacteria</taxon>
        <taxon>Hyphomicrobiales</taxon>
        <taxon>Devosiaceae</taxon>
        <taxon>Devosia</taxon>
    </lineage>
</organism>
<evidence type="ECO:0000259" key="5">
    <source>
        <dbReference type="Pfam" id="PF00251"/>
    </source>
</evidence>
<dbReference type="GO" id="GO:0004564">
    <property type="term" value="F:beta-fructofuranosidase activity"/>
    <property type="evidence" value="ECO:0007669"/>
    <property type="project" value="UniProtKB-EC"/>
</dbReference>
<proteinExistence type="inferred from homology"/>
<feature type="domain" description="Glycosyl hydrolase family 32 N-terminal" evidence="5">
    <location>
        <begin position="21"/>
        <end position="285"/>
    </location>
</feature>
<dbReference type="SMART" id="SM00640">
    <property type="entry name" value="Glyco_32"/>
    <property type="match status" value="1"/>
</dbReference>
<evidence type="ECO:0000256" key="2">
    <source>
        <dbReference type="ARBA" id="ARBA00012758"/>
    </source>
</evidence>
<dbReference type="PANTHER" id="PTHR43101">
    <property type="entry name" value="BETA-FRUCTOSIDASE"/>
    <property type="match status" value="1"/>
</dbReference>
<dbReference type="STRING" id="361041.VW35_05210"/>
<dbReference type="Pfam" id="PF00251">
    <property type="entry name" value="Glyco_hydro_32N"/>
    <property type="match status" value="1"/>
</dbReference>
<evidence type="ECO:0000256" key="4">
    <source>
        <dbReference type="ARBA" id="ARBA00023295"/>
    </source>
</evidence>
<dbReference type="InterPro" id="IPR023296">
    <property type="entry name" value="Glyco_hydro_beta-prop_sf"/>
</dbReference>
<keyword evidence="4" id="KW-0326">Glycosidase</keyword>
<dbReference type="SUPFAM" id="SSF75005">
    <property type="entry name" value="Arabinanase/levansucrase/invertase"/>
    <property type="match status" value="1"/>
</dbReference>
<dbReference type="GO" id="GO:0005975">
    <property type="term" value="P:carbohydrate metabolic process"/>
    <property type="evidence" value="ECO:0007669"/>
    <property type="project" value="InterPro"/>
</dbReference>
<dbReference type="InterPro" id="IPR013148">
    <property type="entry name" value="Glyco_hydro_32_N"/>
</dbReference>
<evidence type="ECO:0000313" key="7">
    <source>
        <dbReference type="Proteomes" id="UP000033514"/>
    </source>
</evidence>
<gene>
    <name evidence="6" type="ORF">VW35_05210</name>
</gene>
<dbReference type="InterPro" id="IPR001362">
    <property type="entry name" value="Glyco_hydro_32"/>
</dbReference>
<comment type="caution">
    <text evidence="6">The sequence shown here is derived from an EMBL/GenBank/DDBJ whole genome shotgun (WGS) entry which is preliminary data.</text>
</comment>
<dbReference type="OrthoDB" id="7064503at2"/>
<dbReference type="EMBL" id="LAJG01000014">
    <property type="protein sequence ID" value="KKB79884.1"/>
    <property type="molecule type" value="Genomic_DNA"/>
</dbReference>
<evidence type="ECO:0000313" key="6">
    <source>
        <dbReference type="EMBL" id="KKB79884.1"/>
    </source>
</evidence>
<dbReference type="Proteomes" id="UP000033514">
    <property type="component" value="Unassembled WGS sequence"/>
</dbReference>